<comment type="subcellular location">
    <subcellularLocation>
        <location evidence="1">Mitochondrion inner membrane</location>
        <topology evidence="1">Multi-pass membrane protein</topology>
    </subcellularLocation>
    <subcellularLocation>
        <location evidence="19">Mitochondrion membrane</location>
        <topology evidence="19">Multi-pass membrane protein</topology>
    </subcellularLocation>
</comment>
<dbReference type="PANTHER" id="PTHR43507">
    <property type="entry name" value="NADH-UBIQUINONE OXIDOREDUCTASE CHAIN 4"/>
    <property type="match status" value="1"/>
</dbReference>
<keyword evidence="6 19" id="KW-0679">Respiratory chain</keyword>
<comment type="function">
    <text evidence="16 19">Core subunit of the mitochondrial membrane respiratory chain NADH dehydrogenase (Complex I) which catalyzes electron transfer from NADH through the respiratory chain, using ubiquinone as an electron acceptor. Essential for the catalytic activity and assembly of complex I.</text>
</comment>
<dbReference type="GO" id="GO:0003954">
    <property type="term" value="F:NADH dehydrogenase activity"/>
    <property type="evidence" value="ECO:0007669"/>
    <property type="project" value="TreeGrafter"/>
</dbReference>
<feature type="domain" description="NADH:quinone oxidoreductase/Mrp antiporter transmembrane" evidence="20">
    <location>
        <begin position="112"/>
        <end position="400"/>
    </location>
</feature>
<evidence type="ECO:0000256" key="17">
    <source>
        <dbReference type="ARBA" id="ARBA00024376"/>
    </source>
</evidence>
<evidence type="ECO:0000256" key="11">
    <source>
        <dbReference type="ARBA" id="ARBA00022989"/>
    </source>
</evidence>
<keyword evidence="10 19" id="KW-0249">Electron transport</keyword>
<dbReference type="GO" id="GO:0048039">
    <property type="term" value="F:ubiquinone binding"/>
    <property type="evidence" value="ECO:0007669"/>
    <property type="project" value="TreeGrafter"/>
</dbReference>
<evidence type="ECO:0000256" key="14">
    <source>
        <dbReference type="ARBA" id="ARBA00023128"/>
    </source>
</evidence>
<evidence type="ECO:0000256" key="12">
    <source>
        <dbReference type="ARBA" id="ARBA00023027"/>
    </source>
</evidence>
<dbReference type="NCBIfam" id="TIGR01972">
    <property type="entry name" value="NDH_I_M"/>
    <property type="match status" value="1"/>
</dbReference>
<dbReference type="InterPro" id="IPR000260">
    <property type="entry name" value="NADH4_N"/>
</dbReference>
<keyword evidence="8" id="KW-0999">Mitochondrion inner membrane</keyword>
<dbReference type="PRINTS" id="PR01437">
    <property type="entry name" value="NUOXDRDTASE4"/>
</dbReference>
<evidence type="ECO:0000256" key="1">
    <source>
        <dbReference type="ARBA" id="ARBA00004448"/>
    </source>
</evidence>
<comment type="catalytic activity">
    <reaction evidence="18 19">
        <text>a ubiquinone + NADH + 5 H(+)(in) = a ubiquinol + NAD(+) + 4 H(+)(out)</text>
        <dbReference type="Rhea" id="RHEA:29091"/>
        <dbReference type="Rhea" id="RHEA-COMP:9565"/>
        <dbReference type="Rhea" id="RHEA-COMP:9566"/>
        <dbReference type="ChEBI" id="CHEBI:15378"/>
        <dbReference type="ChEBI" id="CHEBI:16389"/>
        <dbReference type="ChEBI" id="CHEBI:17976"/>
        <dbReference type="ChEBI" id="CHEBI:57540"/>
        <dbReference type="ChEBI" id="CHEBI:57945"/>
        <dbReference type="EC" id="7.1.1.2"/>
    </reaction>
</comment>
<evidence type="ECO:0000313" key="22">
    <source>
        <dbReference type="EMBL" id="ABF51603.1"/>
    </source>
</evidence>
<feature type="domain" description="NADH:ubiquinone oxidoreductase chain 4 N-terminal" evidence="21">
    <location>
        <begin position="78"/>
        <end position="109"/>
    </location>
</feature>
<feature type="transmembrane region" description="Helical" evidence="19">
    <location>
        <begin position="223"/>
        <end position="244"/>
    </location>
</feature>
<dbReference type="InterPro" id="IPR001750">
    <property type="entry name" value="ND/Mrp_TM"/>
</dbReference>
<keyword evidence="15 19" id="KW-0472">Membrane</keyword>
<evidence type="ECO:0000256" key="15">
    <source>
        <dbReference type="ARBA" id="ARBA00023136"/>
    </source>
</evidence>
<dbReference type="AlphaFoldDB" id="A3DUH2"/>
<evidence type="ECO:0000256" key="7">
    <source>
        <dbReference type="ARBA" id="ARBA00022692"/>
    </source>
</evidence>
<keyword evidence="5 19" id="KW-0813">Transport</keyword>
<keyword evidence="11 19" id="KW-1133">Transmembrane helix</keyword>
<feature type="transmembrane region" description="Helical" evidence="19">
    <location>
        <begin position="389"/>
        <end position="414"/>
    </location>
</feature>
<feature type="domain" description="NADH:ubiquinone oxidoreductase chain 4 N-terminal" evidence="21">
    <location>
        <begin position="1"/>
        <end position="44"/>
    </location>
</feature>
<organism evidence="22">
    <name type="scientific">Procolobus verus</name>
    <name type="common">olive colobus</name>
    <dbReference type="NCBI Taxonomy" id="373033"/>
    <lineage>
        <taxon>Eukaryota</taxon>
        <taxon>Metazoa</taxon>
        <taxon>Chordata</taxon>
        <taxon>Craniata</taxon>
        <taxon>Vertebrata</taxon>
        <taxon>Euteleostomi</taxon>
        <taxon>Mammalia</taxon>
        <taxon>Eutheria</taxon>
        <taxon>Euarchontoglires</taxon>
        <taxon>Primates</taxon>
        <taxon>Haplorrhini</taxon>
        <taxon>Catarrhini</taxon>
        <taxon>Cercopithecidae</taxon>
        <taxon>Colobinae</taxon>
        <taxon>Procolobus</taxon>
    </lineage>
</organism>
<dbReference type="GO" id="GO:0042773">
    <property type="term" value="P:ATP synthesis coupled electron transport"/>
    <property type="evidence" value="ECO:0007669"/>
    <property type="project" value="InterPro"/>
</dbReference>
<dbReference type="GO" id="GO:0015990">
    <property type="term" value="P:electron transport coupled proton transport"/>
    <property type="evidence" value="ECO:0007669"/>
    <property type="project" value="TreeGrafter"/>
</dbReference>
<evidence type="ECO:0000256" key="5">
    <source>
        <dbReference type="ARBA" id="ARBA00022448"/>
    </source>
</evidence>
<keyword evidence="7 19" id="KW-0812">Transmembrane</keyword>
<evidence type="ECO:0000256" key="10">
    <source>
        <dbReference type="ARBA" id="ARBA00022982"/>
    </source>
</evidence>
<evidence type="ECO:0000259" key="21">
    <source>
        <dbReference type="Pfam" id="PF01059"/>
    </source>
</evidence>
<evidence type="ECO:0000256" key="2">
    <source>
        <dbReference type="ARBA" id="ARBA00009025"/>
    </source>
</evidence>
<feature type="transmembrane region" description="Helical" evidence="19">
    <location>
        <begin position="256"/>
        <end position="277"/>
    </location>
</feature>
<dbReference type="Pfam" id="PF00361">
    <property type="entry name" value="Proton_antipo_M"/>
    <property type="match status" value="1"/>
</dbReference>
<keyword evidence="14 19" id="KW-0496">Mitochondrion</keyword>
<feature type="transmembrane region" description="Helical" evidence="19">
    <location>
        <begin position="21"/>
        <end position="41"/>
    </location>
</feature>
<accession>A3DUH2</accession>
<dbReference type="EC" id="7.1.1.2" evidence="3 19"/>
<keyword evidence="13 19" id="KW-0830">Ubiquinone</keyword>
<evidence type="ECO:0000256" key="9">
    <source>
        <dbReference type="ARBA" id="ARBA00022967"/>
    </source>
</evidence>
<keyword evidence="12 19" id="KW-0520">NAD</keyword>
<feature type="transmembrane region" description="Helical" evidence="19">
    <location>
        <begin position="194"/>
        <end position="216"/>
    </location>
</feature>
<reference evidence="22" key="1">
    <citation type="submission" date="2006-02" db="EMBL/GenBank/DDBJ databases">
        <title>Molecular Systematics of the Eastern Black-and-White Colobus Monkey (Colobus guereza).</title>
        <authorList>
            <person name="Lehn C.A."/>
            <person name="Forstner M.R.J."/>
            <person name="Taylor J.F."/>
            <person name="Aman R."/>
            <person name="Pastorini J."/>
            <person name="Davis S.K."/>
            <person name="Melnick D.J."/>
            <person name="Jones M.C."/>
        </authorList>
    </citation>
    <scope>NUCLEOTIDE SEQUENCE</scope>
</reference>
<comment type="similarity">
    <text evidence="2 19">Belongs to the complex I subunit 4 family.</text>
</comment>
<dbReference type="InterPro" id="IPR010227">
    <property type="entry name" value="NADH_Q_OxRdtase_chainM/4"/>
</dbReference>
<sequence length="459" mass="52185">MLKMIFPTMMLLPTTWFSKNNMIWINLTVHSLIISLIPLLFFNQASQRHLSSEPLSRKKLYLSMLISLQISLIMTFTAASQYHLHNESPSRKKLYLSMMVFLQISLIMTFMATELILFYILFETTLIPTLIIITRWGNQAERLNAGTYFLFYTLAGSLPLLIMLMYVYNSLGSLNIILLTITAQKLTTTWSHNLTWLACMMAFMVKMPLYGLHLWLPKAHVEAPIAGSMVLAAVLLKLGGYGLLRLTLILDPLTEYMAYPFLMLSLWGMVMTSSICLRQTDLKSLIAYSSVSHMALVIVASLIQTPWSFTGAIVLMIAHGLTSSMLFCLANSNYERTHSRIMMLTRGLQTLLPLMAFWWLMANLTNLALPPTINLVGELLVVTTSFSWSHITIMLMGLNMLITALYSLHMFIMTQRGVFTHHIINMKPSFTRENMLMFMHLSPIILLSLNPDIIMGLTP</sequence>
<feature type="domain" description="NADH:ubiquinone oxidoreductase chain 4 N-terminal" evidence="21">
    <location>
        <begin position="45"/>
        <end position="75"/>
    </location>
</feature>
<dbReference type="GO" id="GO:0005743">
    <property type="term" value="C:mitochondrial inner membrane"/>
    <property type="evidence" value="ECO:0007669"/>
    <property type="project" value="UniProtKB-SubCell"/>
</dbReference>
<protein>
    <recommendedName>
        <fullName evidence="4 19">NADH-ubiquinone oxidoreductase chain 4</fullName>
        <ecNumber evidence="3 19">7.1.1.2</ecNumber>
    </recommendedName>
</protein>
<comment type="subunit">
    <text evidence="17">Core subunit of respiratory chain NADH dehydrogenase (Complex I) which is composed of 45 different subunits.</text>
</comment>
<evidence type="ECO:0000256" key="16">
    <source>
        <dbReference type="ARBA" id="ARBA00024313"/>
    </source>
</evidence>
<feature type="transmembrane region" description="Helical" evidence="19">
    <location>
        <begin position="61"/>
        <end position="82"/>
    </location>
</feature>
<evidence type="ECO:0000256" key="19">
    <source>
        <dbReference type="RuleBase" id="RU003297"/>
    </source>
</evidence>
<dbReference type="GO" id="GO:0008137">
    <property type="term" value="F:NADH dehydrogenase (ubiquinone) activity"/>
    <property type="evidence" value="ECO:0007669"/>
    <property type="project" value="UniProtKB-UniRule"/>
</dbReference>
<feature type="transmembrane region" description="Helical" evidence="19">
    <location>
        <begin position="284"/>
        <end position="303"/>
    </location>
</feature>
<dbReference type="Pfam" id="PF01059">
    <property type="entry name" value="Oxidored_q5_N"/>
    <property type="match status" value="3"/>
</dbReference>
<keyword evidence="9" id="KW-1278">Translocase</keyword>
<geneLocation type="mitochondrion" evidence="22"/>
<proteinExistence type="inferred from homology"/>
<evidence type="ECO:0000256" key="8">
    <source>
        <dbReference type="ARBA" id="ARBA00022792"/>
    </source>
</evidence>
<name>A3DUH2_9PRIM</name>
<evidence type="ECO:0000256" key="6">
    <source>
        <dbReference type="ARBA" id="ARBA00022660"/>
    </source>
</evidence>
<gene>
    <name evidence="22" type="primary">ND4</name>
</gene>
<dbReference type="EMBL" id="DQ399704">
    <property type="protein sequence ID" value="ABF51603.1"/>
    <property type="molecule type" value="Genomic_DNA"/>
</dbReference>
<feature type="transmembrane region" description="Helical" evidence="19">
    <location>
        <begin position="435"/>
        <end position="457"/>
    </location>
</feature>
<evidence type="ECO:0000256" key="18">
    <source>
        <dbReference type="ARBA" id="ARBA00049551"/>
    </source>
</evidence>
<feature type="transmembrane region" description="Helical" evidence="19">
    <location>
        <begin position="94"/>
        <end position="112"/>
    </location>
</feature>
<feature type="transmembrane region" description="Helical" evidence="19">
    <location>
        <begin position="351"/>
        <end position="369"/>
    </location>
</feature>
<evidence type="ECO:0000256" key="13">
    <source>
        <dbReference type="ARBA" id="ARBA00023075"/>
    </source>
</evidence>
<evidence type="ECO:0000256" key="4">
    <source>
        <dbReference type="ARBA" id="ARBA00021006"/>
    </source>
</evidence>
<dbReference type="PANTHER" id="PTHR43507:SF20">
    <property type="entry name" value="NADH-UBIQUINONE OXIDOREDUCTASE CHAIN 4"/>
    <property type="match status" value="1"/>
</dbReference>
<dbReference type="InterPro" id="IPR003918">
    <property type="entry name" value="NADH_UbQ_OxRdtase"/>
</dbReference>
<evidence type="ECO:0000256" key="3">
    <source>
        <dbReference type="ARBA" id="ARBA00012944"/>
    </source>
</evidence>
<evidence type="ECO:0000259" key="20">
    <source>
        <dbReference type="Pfam" id="PF00361"/>
    </source>
</evidence>
<feature type="transmembrane region" description="Helical" evidence="19">
    <location>
        <begin position="309"/>
        <end position="330"/>
    </location>
</feature>
<feature type="transmembrane region" description="Helical" evidence="19">
    <location>
        <begin position="149"/>
        <end position="168"/>
    </location>
</feature>